<dbReference type="Proteomes" id="UP000054928">
    <property type="component" value="Unassembled WGS sequence"/>
</dbReference>
<name>A0A0P1B268_PLAHL</name>
<proteinExistence type="predicted"/>
<dbReference type="GeneID" id="36400328"/>
<organism evidence="1 2">
    <name type="scientific">Plasmopara halstedii</name>
    <name type="common">Downy mildew of sunflower</name>
    <dbReference type="NCBI Taxonomy" id="4781"/>
    <lineage>
        <taxon>Eukaryota</taxon>
        <taxon>Sar</taxon>
        <taxon>Stramenopiles</taxon>
        <taxon>Oomycota</taxon>
        <taxon>Peronosporomycetes</taxon>
        <taxon>Peronosporales</taxon>
        <taxon>Peronosporaceae</taxon>
        <taxon>Plasmopara</taxon>
    </lineage>
</organism>
<sequence>MPTIWTEREGNGFAINGHDICALVTETKVKALIFAVNYDISTACDIALSLP</sequence>
<evidence type="ECO:0000313" key="2">
    <source>
        <dbReference type="Proteomes" id="UP000054928"/>
    </source>
</evidence>
<dbReference type="EMBL" id="CCYD01002875">
    <property type="protein sequence ID" value="CEG47950.1"/>
    <property type="molecule type" value="Genomic_DNA"/>
</dbReference>
<reference evidence="2" key="1">
    <citation type="submission" date="2014-09" db="EMBL/GenBank/DDBJ databases">
        <authorList>
            <person name="Sharma Rahul"/>
            <person name="Thines Marco"/>
        </authorList>
    </citation>
    <scope>NUCLEOTIDE SEQUENCE [LARGE SCALE GENOMIC DNA]</scope>
</reference>
<keyword evidence="2" id="KW-1185">Reference proteome</keyword>
<accession>A0A0P1B268</accession>
<evidence type="ECO:0000313" key="1">
    <source>
        <dbReference type="EMBL" id="CEG47950.1"/>
    </source>
</evidence>
<dbReference type="RefSeq" id="XP_024584319.1">
    <property type="nucleotide sequence ID" value="XM_024718973.1"/>
</dbReference>
<protein>
    <submittedName>
        <fullName evidence="1">Uncharacterized protein</fullName>
    </submittedName>
</protein>
<dbReference type="AlphaFoldDB" id="A0A0P1B268"/>